<keyword evidence="2" id="KW-1185">Reference proteome</keyword>
<name>A0ACD5Y9M0_AVESA</name>
<protein>
    <submittedName>
        <fullName evidence="1">Uncharacterized protein</fullName>
    </submittedName>
</protein>
<evidence type="ECO:0000313" key="1">
    <source>
        <dbReference type="EnsemblPlants" id="AVESA.00010b.r2.5DG0934190.1.CDS"/>
    </source>
</evidence>
<evidence type="ECO:0000313" key="2">
    <source>
        <dbReference type="Proteomes" id="UP001732700"/>
    </source>
</evidence>
<reference evidence="1" key="2">
    <citation type="submission" date="2025-09" db="UniProtKB">
        <authorList>
            <consortium name="EnsemblPlants"/>
        </authorList>
    </citation>
    <scope>IDENTIFICATION</scope>
</reference>
<sequence length="1418" mass="156621">MAEVIAIAVGTEVAKAVAKKAVIATLGYVWKLIKYEWCLQDSVKQGLRTLADELNYMHVCIGDVSSEGPQDQMNPVDKIWLTNVMELSSAIDIGLQSFVSRIESTKGTLLSSARRQYINHDIDSFIKEKMTKAKEVSEQRGRYGFGSSQTTTTSTQKVDPRLLALFRKESELVGLEEETNKLIKILSNRDHVSIVGMGGMGKTTLARAVYGKLAMSGNFDCTAFVPAGQHANVDKVLMDILEDLHIDIYYRKPDTRQLMKQLQHSLKGKRCLFVIDDLWDDNTWELIKCAFVGTPESRIITTTRKVEVAKPFDGVYMIKPLSDASSKELLHMRLFGVEARTHDSEFPSLFDKILSKCGGVPLAIIAIAGLLVKKPRHEWSKVYDSIGFGEHENAEEDIWSILSCSYYDLPYHIQKCFLSLSLFPEGQWIEKNMLIWRWVAEGLVPYGLFWRGEEYFKELTDRSMIQWAVSPRDLGQGGCRVHKIMFDLIHRLCEKEMFSSVIGTKRERIISQTSTIHRLAIHKTRVVDEDEAPKENTDTSLDVGEVMSFYASTCSGSSLPPLSEFLRLRVIDLEGCDLSDGDRKLEHLARLRELAYVGLFGTLVAELPKDIGLLKLLQTLDLTGTGIKELPWFMEELKKLRCLRAGNGTTMKGRIGQLTCLEELWLHSADKSPDFAVELRKLNQLRVLVIHFDKMDQAMGNVLVESLSDLTKLQVLQIWSDDTEEKVYFSSWGDSVPSEELRQLLLFGVILPKDTPWIHSCVCVEYLSKLMLQVETLEEVHLEILGKMPSLVSLYLHSEDGNQLSYTAGKDDGFKILEYLYTNIELVCGDGALPAIQELEVAGIRVGTDVVLSANNMPLLQKASYHLDCKDCGPEEVRQAEAALRQAGEAHPNHPTISINRFNNYGLEAHHQLIWYMKQLEALRVSGQLQANDNRLLLSNALESPAILDVLMEALAQYTATSGGPPTLVVGDAATGSPSSPSSPSPVIEISTHSGKDEELLDSWLLDIGLDPAAISNMADNFIMSPDAMLNADGSLPASEITRLNRAMIPAILSQFEKNEGVLGCPAGTSTNPMAMMMQMYLIMLQFANGAGGTQEWNNQTDEMLNAESMHQISEMISSESLQAALDLLIPKNGMPGLAVTDVPHVRNIMAKCTLNPELVECMKSLVRDEGGGAQIGSELVKLVKLVMSDYASSSTPLESGGIVADACVYLEGKHASEDTSAGIRCESLPEVTTDSMLWWLTTPDGTAFLSENAACFRISQVAFRKLVEKHVQKPEMVASLNSARRSSRDFRGIDITLMEQLIPDMVFHLIGQFWPPMPSSTPAGYTGGVISGMLSALLGNLAVGTQVAYDPTAQLSSMDDAAARSSASKVAPLSSQDADNFSRMLKELLPAVEQNLQAAASPSSKTDNVGIEQGGTD</sequence>
<accession>A0ACD5Y9M0</accession>
<proteinExistence type="predicted"/>
<reference evidence="1" key="1">
    <citation type="submission" date="2021-05" db="EMBL/GenBank/DDBJ databases">
        <authorList>
            <person name="Scholz U."/>
            <person name="Mascher M."/>
            <person name="Fiebig A."/>
        </authorList>
    </citation>
    <scope>NUCLEOTIDE SEQUENCE [LARGE SCALE GENOMIC DNA]</scope>
</reference>
<organism evidence="1 2">
    <name type="scientific">Avena sativa</name>
    <name type="common">Oat</name>
    <dbReference type="NCBI Taxonomy" id="4498"/>
    <lineage>
        <taxon>Eukaryota</taxon>
        <taxon>Viridiplantae</taxon>
        <taxon>Streptophyta</taxon>
        <taxon>Embryophyta</taxon>
        <taxon>Tracheophyta</taxon>
        <taxon>Spermatophyta</taxon>
        <taxon>Magnoliopsida</taxon>
        <taxon>Liliopsida</taxon>
        <taxon>Poales</taxon>
        <taxon>Poaceae</taxon>
        <taxon>BOP clade</taxon>
        <taxon>Pooideae</taxon>
        <taxon>Poodae</taxon>
        <taxon>Poeae</taxon>
        <taxon>Poeae Chloroplast Group 1 (Aveneae type)</taxon>
        <taxon>Aveninae</taxon>
        <taxon>Avena</taxon>
    </lineage>
</organism>
<dbReference type="EnsemblPlants" id="AVESA.00010b.r2.5DG0934190.1">
    <property type="protein sequence ID" value="AVESA.00010b.r2.5DG0934190.1.CDS"/>
    <property type="gene ID" value="AVESA.00010b.r2.5DG0934190"/>
</dbReference>
<dbReference type="Proteomes" id="UP001732700">
    <property type="component" value="Chromosome 5D"/>
</dbReference>